<evidence type="ECO:0000313" key="2">
    <source>
        <dbReference type="Proteomes" id="UP000249363"/>
    </source>
</evidence>
<accession>A0A364KXY0</accession>
<dbReference type="GeneID" id="63793622"/>
<dbReference type="AlphaFoldDB" id="A0A364KXY0"/>
<evidence type="ECO:0000313" key="1">
    <source>
        <dbReference type="EMBL" id="RAO68394.1"/>
    </source>
</evidence>
<sequence length="93" mass="10240">MTVSPADRCVVAAFGPEQFSLAVAFDLNSEKNGGETIDVFNYFDYLEVEDIAAEQEDCEEKKISSNHILKFSEESLSTVKTLEPPETSNSSQA</sequence>
<comment type="caution">
    <text evidence="1">The sequence shown here is derived from an EMBL/GenBank/DDBJ whole genome shotgun (WGS) entry which is preliminary data.</text>
</comment>
<dbReference type="Proteomes" id="UP000249363">
    <property type="component" value="Unassembled WGS sequence"/>
</dbReference>
<gene>
    <name evidence="1" type="ORF">BHQ10_004406</name>
</gene>
<name>A0A364KXY0_TALAM</name>
<dbReference type="RefSeq" id="XP_040732910.1">
    <property type="nucleotide sequence ID" value="XM_040876768.1"/>
</dbReference>
<keyword evidence="2" id="KW-1185">Reference proteome</keyword>
<protein>
    <submittedName>
        <fullName evidence="1">Uncharacterized protein</fullName>
    </submittedName>
</protein>
<reference evidence="1 2" key="1">
    <citation type="journal article" date="2017" name="Biotechnol. Biofuels">
        <title>Differential beta-glucosidase expression as a function of carbon source availability in Talaromyces amestolkiae: a genomic and proteomic approach.</title>
        <authorList>
            <person name="de Eugenio L.I."/>
            <person name="Mendez-Liter J.A."/>
            <person name="Nieto-Dominguez M."/>
            <person name="Alonso L."/>
            <person name="Gil-Munoz J."/>
            <person name="Barriuso J."/>
            <person name="Prieto A."/>
            <person name="Martinez M.J."/>
        </authorList>
    </citation>
    <scope>NUCLEOTIDE SEQUENCE [LARGE SCALE GENOMIC DNA]</scope>
    <source>
        <strain evidence="1 2">CIB</strain>
    </source>
</reference>
<proteinExistence type="predicted"/>
<dbReference type="EMBL" id="MIKG01000007">
    <property type="protein sequence ID" value="RAO68394.1"/>
    <property type="molecule type" value="Genomic_DNA"/>
</dbReference>
<organism evidence="1 2">
    <name type="scientific">Talaromyces amestolkiae</name>
    <dbReference type="NCBI Taxonomy" id="1196081"/>
    <lineage>
        <taxon>Eukaryota</taxon>
        <taxon>Fungi</taxon>
        <taxon>Dikarya</taxon>
        <taxon>Ascomycota</taxon>
        <taxon>Pezizomycotina</taxon>
        <taxon>Eurotiomycetes</taxon>
        <taxon>Eurotiomycetidae</taxon>
        <taxon>Eurotiales</taxon>
        <taxon>Trichocomaceae</taxon>
        <taxon>Talaromyces</taxon>
        <taxon>Talaromyces sect. Talaromyces</taxon>
    </lineage>
</organism>